<dbReference type="Gene3D" id="1.10.10.10">
    <property type="entry name" value="Winged helix-like DNA-binding domain superfamily/Winged helix DNA-binding domain"/>
    <property type="match status" value="1"/>
</dbReference>
<dbReference type="CDD" id="cd15831">
    <property type="entry name" value="BTAD"/>
    <property type="match status" value="1"/>
</dbReference>
<keyword evidence="3 5" id="KW-0238">DNA-binding</keyword>
<keyword evidence="4" id="KW-0804">Transcription</keyword>
<comment type="similarity">
    <text evidence="1">Belongs to the AfsR/DnrI/RedD regulatory family.</text>
</comment>
<organism evidence="7 8">
    <name type="scientific">Amycolatopsis lurida NRRL 2430</name>
    <dbReference type="NCBI Taxonomy" id="1460371"/>
    <lineage>
        <taxon>Bacteria</taxon>
        <taxon>Bacillati</taxon>
        <taxon>Actinomycetota</taxon>
        <taxon>Actinomycetes</taxon>
        <taxon>Pseudonocardiales</taxon>
        <taxon>Pseudonocardiaceae</taxon>
        <taxon>Amycolatopsis</taxon>
    </lineage>
</organism>
<dbReference type="SMART" id="SM00028">
    <property type="entry name" value="TPR"/>
    <property type="match status" value="4"/>
</dbReference>
<evidence type="ECO:0000313" key="7">
    <source>
        <dbReference type="EMBL" id="KFU75360.1"/>
    </source>
</evidence>
<dbReference type="EMBL" id="JFBM01000073">
    <property type="protein sequence ID" value="KFU75360.1"/>
    <property type="molecule type" value="Genomic_DNA"/>
</dbReference>
<accession>A0A2P2FF63</accession>
<dbReference type="Pfam" id="PF00486">
    <property type="entry name" value="Trans_reg_C"/>
    <property type="match status" value="1"/>
</dbReference>
<reference evidence="7 8" key="1">
    <citation type="journal article" date="2014" name="Genome Announc.">
        <title>Draft Genome Sequence of Amycolatopsis lurida NRRL 2430, Producer of the Glycopeptide Family Antibiotic Ristocetin.</title>
        <authorList>
            <person name="Kwun M.J."/>
            <person name="Hong H.J."/>
        </authorList>
    </citation>
    <scope>NUCLEOTIDE SEQUENCE [LARGE SCALE GENOMIC DNA]</scope>
    <source>
        <strain evidence="7 8">NRRL 2430</strain>
    </source>
</reference>
<dbReference type="Gene3D" id="1.25.40.10">
    <property type="entry name" value="Tetratricopeptide repeat domain"/>
    <property type="match status" value="3"/>
</dbReference>
<keyword evidence="8" id="KW-1185">Reference proteome</keyword>
<dbReference type="InterPro" id="IPR036388">
    <property type="entry name" value="WH-like_DNA-bd_sf"/>
</dbReference>
<evidence type="ECO:0000256" key="1">
    <source>
        <dbReference type="ARBA" id="ARBA00005820"/>
    </source>
</evidence>
<dbReference type="InterPro" id="IPR051677">
    <property type="entry name" value="AfsR-DnrI-RedD_regulator"/>
</dbReference>
<keyword evidence="2" id="KW-0805">Transcription regulation</keyword>
<feature type="domain" description="OmpR/PhoB-type" evidence="6">
    <location>
        <begin position="1"/>
        <end position="101"/>
    </location>
</feature>
<dbReference type="PANTHER" id="PTHR35807:SF1">
    <property type="entry name" value="TRANSCRIPTIONAL REGULATOR REDD"/>
    <property type="match status" value="1"/>
</dbReference>
<dbReference type="SUPFAM" id="SSF46894">
    <property type="entry name" value="C-terminal effector domain of the bipartite response regulators"/>
    <property type="match status" value="1"/>
</dbReference>
<dbReference type="PROSITE" id="PS51755">
    <property type="entry name" value="OMPR_PHOB"/>
    <property type="match status" value="1"/>
</dbReference>
<evidence type="ECO:0000256" key="2">
    <source>
        <dbReference type="ARBA" id="ARBA00023015"/>
    </source>
</evidence>
<proteinExistence type="inferred from homology"/>
<dbReference type="SMART" id="SM01043">
    <property type="entry name" value="BTAD"/>
    <property type="match status" value="1"/>
</dbReference>
<dbReference type="InterPro" id="IPR027417">
    <property type="entry name" value="P-loop_NTPase"/>
</dbReference>
<dbReference type="GO" id="GO:0006355">
    <property type="term" value="P:regulation of DNA-templated transcription"/>
    <property type="evidence" value="ECO:0007669"/>
    <property type="project" value="InterPro"/>
</dbReference>
<evidence type="ECO:0000259" key="6">
    <source>
        <dbReference type="PROSITE" id="PS51755"/>
    </source>
</evidence>
<dbReference type="InterPro" id="IPR005158">
    <property type="entry name" value="BTAD"/>
</dbReference>
<dbReference type="Proteomes" id="UP000256220">
    <property type="component" value="Unassembled WGS sequence"/>
</dbReference>
<dbReference type="SUPFAM" id="SSF52540">
    <property type="entry name" value="P-loop containing nucleoside triphosphate hydrolases"/>
    <property type="match status" value="1"/>
</dbReference>
<dbReference type="SMART" id="SM00862">
    <property type="entry name" value="Trans_reg_C"/>
    <property type="match status" value="1"/>
</dbReference>
<dbReference type="GO" id="GO:0043531">
    <property type="term" value="F:ADP binding"/>
    <property type="evidence" value="ECO:0007669"/>
    <property type="project" value="InterPro"/>
</dbReference>
<evidence type="ECO:0000256" key="3">
    <source>
        <dbReference type="ARBA" id="ARBA00023125"/>
    </source>
</evidence>
<comment type="caution">
    <text evidence="7">The sequence shown here is derived from an EMBL/GenBank/DDBJ whole genome shotgun (WGS) entry which is preliminary data.</text>
</comment>
<feature type="DNA-binding region" description="OmpR/PhoB-type" evidence="5">
    <location>
        <begin position="1"/>
        <end position="101"/>
    </location>
</feature>
<evidence type="ECO:0000313" key="8">
    <source>
        <dbReference type="Proteomes" id="UP000256220"/>
    </source>
</evidence>
<sequence length="941" mass="103940">MSSGDRRLRVELLGEVRARADGRDLVLGSPRQRAVLAMLAVRVGGTVARAELIDGVWGDAAPASVEGSVYTYVHGLRRALSAAGEKVLIRSAAGYRLLLAPSQVDLSVAEAQVEKAREVATSGHQSAAADILAECLAQWRGSPLHGIPGPFAAAERTRLTEWRFELIEERADLMLAADRHREVIAELVEAAEEEPFRERLRAQLMLALYRSGQRADALAEFDNARLLLTDQLGLDPSAELTDLHLRMLRSDPALDLAPEPHVRAHSLTPAQMPHAVPDFVGRVRELQQLDEWRRTGATDGRPLVISAIDGAGGIGKTSLAVRYARQLTDSCPDGQLYLDLRGFDPKRPPLTTTEALSQLLWSLGCTRQPTNLEMQKSTYRALLSSKQVLILLDNAVSPEQVRDLLPGPSKNLLLVTSRNRLTGLVTQDGARRLTLGLLTETESLDLLRRVIGQQRVDAEPEHAAVLARLCGYLPLALRVAAEKASSGPRSSLRELVENLTEEKDRLDALHTDDEMSSVRTVISWSYASLPGPAARAFRYLGLLNTADIGVAAVAALIDRPAHETEEMLSTLCDLHLLDSTGSSFKSHDLVRLYASELAVRTENPEERSEAIRRLLAWYLYSVRSALLCTIPDYPIFPASVPEPRHTLQQFDTRESAYAWYEAEASNIAALTRRAAELGEHEVAWQLPWCMHDHYYSTGQLTEWLELLRVGLSSAEQLPSPEPQARLLNDLGIASSRIGRNDLAVRHLQRGIGIARKMNQPDILLRLLTNLASTLREMKSYDEGIVYGQEAWRLAVELGRPYEIAGTLDTLCELYVESNQPKQALECGKAGLDAARASQIGLPEANLLVNVAHAHRDLGDTAAATRRYETALELCAKLRDRYHEALALLGLAELHRRMSRYSDSREHAQRALSIFVSLDGEETDTAREFIAKLDAETRSDTS</sequence>
<evidence type="ECO:0000256" key="5">
    <source>
        <dbReference type="PROSITE-ProRule" id="PRU01091"/>
    </source>
</evidence>
<dbReference type="SUPFAM" id="SSF48452">
    <property type="entry name" value="TPR-like"/>
    <property type="match status" value="2"/>
</dbReference>
<dbReference type="PRINTS" id="PR00364">
    <property type="entry name" value="DISEASERSIST"/>
</dbReference>
<name>A0A2P2FF63_AMYLU</name>
<dbReference type="InterPro" id="IPR001867">
    <property type="entry name" value="OmpR/PhoB-type_DNA-bd"/>
</dbReference>
<dbReference type="InterPro" id="IPR019734">
    <property type="entry name" value="TPR_rpt"/>
</dbReference>
<evidence type="ECO:0000256" key="4">
    <source>
        <dbReference type="ARBA" id="ARBA00023163"/>
    </source>
</evidence>
<dbReference type="Pfam" id="PF13424">
    <property type="entry name" value="TPR_12"/>
    <property type="match status" value="1"/>
</dbReference>
<dbReference type="RefSeq" id="WP_034324505.1">
    <property type="nucleotide sequence ID" value="NZ_JFBM01000073.1"/>
</dbReference>
<dbReference type="GO" id="GO:0000160">
    <property type="term" value="P:phosphorelay signal transduction system"/>
    <property type="evidence" value="ECO:0007669"/>
    <property type="project" value="InterPro"/>
</dbReference>
<protein>
    <submittedName>
        <fullName evidence="7">Transcriptional regulator, SARP family protein</fullName>
    </submittedName>
</protein>
<dbReference type="InterPro" id="IPR016032">
    <property type="entry name" value="Sig_transdc_resp-reg_C-effctor"/>
</dbReference>
<dbReference type="PANTHER" id="PTHR35807">
    <property type="entry name" value="TRANSCRIPTIONAL REGULATOR REDD-RELATED"/>
    <property type="match status" value="1"/>
</dbReference>
<dbReference type="Pfam" id="PF03704">
    <property type="entry name" value="BTAD"/>
    <property type="match status" value="1"/>
</dbReference>
<dbReference type="AlphaFoldDB" id="A0A2P2FF63"/>
<dbReference type="GO" id="GO:0003677">
    <property type="term" value="F:DNA binding"/>
    <property type="evidence" value="ECO:0007669"/>
    <property type="project" value="UniProtKB-UniRule"/>
</dbReference>
<dbReference type="InterPro" id="IPR011990">
    <property type="entry name" value="TPR-like_helical_dom_sf"/>
</dbReference>
<gene>
    <name evidence="7" type="ORF">BB31_41875</name>
</gene>